<dbReference type="RefSeq" id="XP_040793836.1">
    <property type="nucleotide sequence ID" value="XM_040930731.1"/>
</dbReference>
<reference evidence="3" key="1">
    <citation type="submission" date="2020-01" db="EMBL/GenBank/DDBJ databases">
        <authorList>
            <consortium name="DOE Joint Genome Institute"/>
            <person name="Haridas S."/>
            <person name="Albert R."/>
            <person name="Binder M."/>
            <person name="Bloem J."/>
            <person name="Labutti K."/>
            <person name="Salamov A."/>
            <person name="Andreopoulos B."/>
            <person name="Baker S.E."/>
            <person name="Barry K."/>
            <person name="Bills G."/>
            <person name="Bluhm B.H."/>
            <person name="Cannon C."/>
            <person name="Castanera R."/>
            <person name="Culley D.E."/>
            <person name="Daum C."/>
            <person name="Ezra D."/>
            <person name="Gonzalez J.B."/>
            <person name="Henrissat B."/>
            <person name="Kuo A."/>
            <person name="Liang C."/>
            <person name="Lipzen A."/>
            <person name="Lutzoni F."/>
            <person name="Magnuson J."/>
            <person name="Mondo S."/>
            <person name="Nolan M."/>
            <person name="Ohm R."/>
            <person name="Pangilinan J."/>
            <person name="Park H.-J."/>
            <person name="Ramirez L."/>
            <person name="Alfaro M."/>
            <person name="Sun H."/>
            <person name="Tritt A."/>
            <person name="Yoshinaga Y."/>
            <person name="Zwiers L.-H."/>
            <person name="Turgeon B.G."/>
            <person name="Goodwin S.B."/>
            <person name="Spatafora J.W."/>
            <person name="Crous P.W."/>
            <person name="Grigoriev I.V."/>
        </authorList>
    </citation>
    <scope>NUCLEOTIDE SEQUENCE</scope>
    <source>
        <strain evidence="3">CBS 394.84</strain>
    </source>
</reference>
<evidence type="ECO:0000256" key="1">
    <source>
        <dbReference type="SAM" id="Coils"/>
    </source>
</evidence>
<dbReference type="Proteomes" id="UP000800039">
    <property type="component" value="Unassembled WGS sequence"/>
</dbReference>
<evidence type="ECO:0000256" key="2">
    <source>
        <dbReference type="SAM" id="MobiDB-lite"/>
    </source>
</evidence>
<protein>
    <submittedName>
        <fullName evidence="3">Uncharacterized protein</fullName>
    </submittedName>
</protein>
<feature type="compositionally biased region" description="Basic and acidic residues" evidence="2">
    <location>
        <begin position="165"/>
        <end position="175"/>
    </location>
</feature>
<keyword evidence="4" id="KW-1185">Reference proteome</keyword>
<proteinExistence type="predicted"/>
<dbReference type="OrthoDB" id="3801364at2759"/>
<dbReference type="GeneID" id="63847983"/>
<evidence type="ECO:0000313" key="3">
    <source>
        <dbReference type="EMBL" id="KAF1851273.1"/>
    </source>
</evidence>
<dbReference type="EMBL" id="ML976614">
    <property type="protein sequence ID" value="KAF1851273.1"/>
    <property type="molecule type" value="Genomic_DNA"/>
</dbReference>
<evidence type="ECO:0000313" key="4">
    <source>
        <dbReference type="Proteomes" id="UP000800039"/>
    </source>
</evidence>
<gene>
    <name evidence="3" type="ORF">K460DRAFT_329116</name>
</gene>
<name>A0A9P4LDX8_9PLEO</name>
<organism evidence="3 4">
    <name type="scientific">Cucurbitaria berberidis CBS 394.84</name>
    <dbReference type="NCBI Taxonomy" id="1168544"/>
    <lineage>
        <taxon>Eukaryota</taxon>
        <taxon>Fungi</taxon>
        <taxon>Dikarya</taxon>
        <taxon>Ascomycota</taxon>
        <taxon>Pezizomycotina</taxon>
        <taxon>Dothideomycetes</taxon>
        <taxon>Pleosporomycetidae</taxon>
        <taxon>Pleosporales</taxon>
        <taxon>Pleosporineae</taxon>
        <taxon>Cucurbitariaceae</taxon>
        <taxon>Cucurbitaria</taxon>
    </lineage>
</organism>
<keyword evidence="1" id="KW-0175">Coiled coil</keyword>
<accession>A0A9P4LDX8</accession>
<comment type="caution">
    <text evidence="3">The sequence shown here is derived from an EMBL/GenBank/DDBJ whole genome shotgun (WGS) entry which is preliminary data.</text>
</comment>
<feature type="region of interest" description="Disordered" evidence="2">
    <location>
        <begin position="165"/>
        <end position="215"/>
    </location>
</feature>
<sequence>MVPTSDRLTTTNAAIDLLKRKLGRNAHVLDYIPLNKVELKLHNTGYDGYARYGIPIATVEDKSGKQWAAWALMSTTLRKDGSQELWIYAIEAGSKAVKRYNLADVINEGKLRQEFQLVKQKKRELIAVLKACFILKSGHVPKDIAFASSFLRDLRRACRMYKDDDTGADEDHITNDLDDTTEISTSSPNPEPTPKSSPDARRSSPPEASFPLSWPITERGHFEESKFHSATNRCAKELIVEQTPSYKETLKKASFFDVGDISRPQPPRLKTASPISQISTVVANENGGNHHTPSSQPYCITTATSITRAPKNNLDSYLELHEKQGALSSELRNINGSIEKHDANLQIKHKRQREELDAKHKEEIAEQYREQAIEADARKEELIQLKVKLAQQKDELLNQQRAQLQAKNAIREEVDHKRESFTREELLKMVDGLTPFALKRKRKRGEDGECVDGEKQS</sequence>
<feature type="compositionally biased region" description="Basic and acidic residues" evidence="2">
    <location>
        <begin position="444"/>
        <end position="457"/>
    </location>
</feature>
<feature type="region of interest" description="Disordered" evidence="2">
    <location>
        <begin position="437"/>
        <end position="457"/>
    </location>
</feature>
<feature type="coiled-coil region" evidence="1">
    <location>
        <begin position="351"/>
        <end position="407"/>
    </location>
</feature>
<dbReference type="AlphaFoldDB" id="A0A9P4LDX8"/>